<dbReference type="Proteomes" id="UP000230709">
    <property type="component" value="Chromosome"/>
</dbReference>
<reference evidence="2" key="1">
    <citation type="submission" date="2017-10" db="EMBL/GenBank/DDBJ databases">
        <title>Completed PacBio SMRT sequence of Methylosinus trichosporium OB3b reveals presence of a third large plasmid.</title>
        <authorList>
            <person name="Charles T.C."/>
            <person name="Lynch M.D.J."/>
            <person name="Heil J.R."/>
            <person name="Cheng J."/>
        </authorList>
    </citation>
    <scope>NUCLEOTIDE SEQUENCE [LARGE SCALE GENOMIC DNA]</scope>
    <source>
        <strain evidence="2">OB3b</strain>
    </source>
</reference>
<accession>A0A2D2CY33</accession>
<dbReference type="KEGG" id="mtw:CQW49_06990"/>
<gene>
    <name evidence="1" type="ORF">CQW49_06990</name>
</gene>
<evidence type="ECO:0000313" key="1">
    <source>
        <dbReference type="EMBL" id="ATQ67660.1"/>
    </source>
</evidence>
<protein>
    <recommendedName>
        <fullName evidence="3">Methyltransferase type 11 domain-containing protein</fullName>
    </recommendedName>
</protein>
<evidence type="ECO:0000313" key="2">
    <source>
        <dbReference type="Proteomes" id="UP000230709"/>
    </source>
</evidence>
<keyword evidence="2" id="KW-1185">Reference proteome</keyword>
<dbReference type="STRING" id="595536.GCA_000178815_03759"/>
<dbReference type="RefSeq" id="WP_099831756.1">
    <property type="nucleotide sequence ID" value="NZ_CP023737.1"/>
</dbReference>
<dbReference type="AlphaFoldDB" id="A0A2D2CY33"/>
<organism evidence="1 2">
    <name type="scientific">Methylosinus trichosporium (strain ATCC 35070 / NCIMB 11131 / UNIQEM 75 / OB3b)</name>
    <dbReference type="NCBI Taxonomy" id="595536"/>
    <lineage>
        <taxon>Bacteria</taxon>
        <taxon>Pseudomonadati</taxon>
        <taxon>Pseudomonadota</taxon>
        <taxon>Alphaproteobacteria</taxon>
        <taxon>Hyphomicrobiales</taxon>
        <taxon>Methylocystaceae</taxon>
        <taxon>Methylosinus</taxon>
    </lineage>
</organism>
<dbReference type="EMBL" id="CP023737">
    <property type="protein sequence ID" value="ATQ67660.1"/>
    <property type="molecule type" value="Genomic_DNA"/>
</dbReference>
<evidence type="ECO:0008006" key="3">
    <source>
        <dbReference type="Google" id="ProtNLM"/>
    </source>
</evidence>
<proteinExistence type="predicted"/>
<name>A0A2D2CY33_METT3</name>
<sequence length="116" mass="13667">MLVRDVLRFVPDFDWFLDEMQRISRKGATVIFQDRFFWPFPATTKTLIEFREGELIERAPPAFAHIGKGRKLAVYREPGADFLQQLRSRGWAVNVDRVALAMDIYYRSMLITAVRR</sequence>